<dbReference type="InterPro" id="IPR052198">
    <property type="entry name" value="IorB_Oxidoreductase"/>
</dbReference>
<dbReference type="RefSeq" id="WP_342159881.1">
    <property type="nucleotide sequence ID" value="NZ_JBCDNA010000002.1"/>
</dbReference>
<comment type="caution">
    <text evidence="3">The sequence shown here is derived from an EMBL/GenBank/DDBJ whole genome shotgun (WGS) entry which is preliminary data.</text>
</comment>
<dbReference type="Proteomes" id="UP001474120">
    <property type="component" value="Unassembled WGS sequence"/>
</dbReference>
<dbReference type="PANTHER" id="PTHR43854:SF1">
    <property type="entry name" value="INDOLEPYRUVATE OXIDOREDUCTASE SUBUNIT IORB"/>
    <property type="match status" value="1"/>
</dbReference>
<proteinExistence type="predicted"/>
<feature type="domain" description="Pyruvate/ketoisovalerate oxidoreductase catalytic" evidence="2">
    <location>
        <begin position="11"/>
        <end position="187"/>
    </location>
</feature>
<dbReference type="PANTHER" id="PTHR43854">
    <property type="entry name" value="INDOLEPYRUVATE OXIDOREDUCTASE SUBUNIT IORB"/>
    <property type="match status" value="1"/>
</dbReference>
<protein>
    <submittedName>
        <fullName evidence="3">Indolepyruvate oxidoreductase subunit beta</fullName>
    </submittedName>
</protein>
<reference evidence="3 4" key="1">
    <citation type="submission" date="2024-04" db="EMBL/GenBank/DDBJ databases">
        <title>whole genome sequencing of Lutimonas vermicola strain IMCC1616.</title>
        <authorList>
            <person name="Bae S.S."/>
        </authorList>
    </citation>
    <scope>NUCLEOTIDE SEQUENCE [LARGE SCALE GENOMIC DNA]</scope>
    <source>
        <strain evidence="3 4">IMCC1616</strain>
    </source>
</reference>
<accession>A0ABU9L0D9</accession>
<dbReference type="InterPro" id="IPR002869">
    <property type="entry name" value="Pyrv_flavodox_OxRed_cen"/>
</dbReference>
<organism evidence="3 4">
    <name type="scientific">Lutimonas vermicola</name>
    <dbReference type="NCBI Taxonomy" id="414288"/>
    <lineage>
        <taxon>Bacteria</taxon>
        <taxon>Pseudomonadati</taxon>
        <taxon>Bacteroidota</taxon>
        <taxon>Flavobacteriia</taxon>
        <taxon>Flavobacteriales</taxon>
        <taxon>Flavobacteriaceae</taxon>
        <taxon>Lutimonas</taxon>
    </lineage>
</organism>
<keyword evidence="4" id="KW-1185">Reference proteome</keyword>
<name>A0ABU9L0D9_9FLAO</name>
<dbReference type="InterPro" id="IPR019752">
    <property type="entry name" value="Pyrv/ketoisovalerate_OxRed_cat"/>
</dbReference>
<dbReference type="NCBIfam" id="NF005324">
    <property type="entry name" value="PRK06853.1-4"/>
    <property type="match status" value="1"/>
</dbReference>
<evidence type="ECO:0000259" key="2">
    <source>
        <dbReference type="Pfam" id="PF01558"/>
    </source>
</evidence>
<gene>
    <name evidence="3" type="ORF">AABB81_08310</name>
</gene>
<dbReference type="Pfam" id="PF01558">
    <property type="entry name" value="POR"/>
    <property type="match status" value="1"/>
</dbReference>
<dbReference type="SUPFAM" id="SSF53323">
    <property type="entry name" value="Pyruvate-ferredoxin oxidoreductase, PFOR, domain III"/>
    <property type="match status" value="1"/>
</dbReference>
<dbReference type="EMBL" id="JBCDNA010000002">
    <property type="protein sequence ID" value="MEL4455896.1"/>
    <property type="molecule type" value="Genomic_DNA"/>
</dbReference>
<evidence type="ECO:0000313" key="3">
    <source>
        <dbReference type="EMBL" id="MEL4455896.1"/>
    </source>
</evidence>
<dbReference type="Gene3D" id="3.40.920.10">
    <property type="entry name" value="Pyruvate-ferredoxin oxidoreductase, PFOR, domain III"/>
    <property type="match status" value="1"/>
</dbReference>
<evidence type="ECO:0000256" key="1">
    <source>
        <dbReference type="ARBA" id="ARBA00023002"/>
    </source>
</evidence>
<sequence length="197" mass="22202">MKSNIILSGVGGQGILTLASIIDIAALQLNLFVKQSEVHGMSQRGGAVHCHVRISDKEIYSDLIPEGKVDLILSAEPMELLRHIPYLKKNGWIITDSSTFENIINYPDKHELYKQIKKHVNHIIINAKSCAKDMGNTKVCNMVLLGAAADHLPIPEEKILQAINYCFRDKSEKVRIKNTEAFQLGRQKAKEFVEFMY</sequence>
<keyword evidence="1" id="KW-0560">Oxidoreductase</keyword>
<evidence type="ECO:0000313" key="4">
    <source>
        <dbReference type="Proteomes" id="UP001474120"/>
    </source>
</evidence>